<proteinExistence type="inferred from homology"/>
<gene>
    <name evidence="13" type="ORF">KCN53_13220</name>
</gene>
<evidence type="ECO:0000256" key="10">
    <source>
        <dbReference type="ARBA" id="ARBA00023237"/>
    </source>
</evidence>
<keyword evidence="8" id="KW-0798">TonB box</keyword>
<dbReference type="InterPro" id="IPR039426">
    <property type="entry name" value="TonB-dep_rcpt-like"/>
</dbReference>
<keyword evidence="14" id="KW-1185">Reference proteome</keyword>
<dbReference type="Gene3D" id="2.40.170.20">
    <property type="entry name" value="TonB-dependent receptor, beta-barrel domain"/>
    <property type="match status" value="1"/>
</dbReference>
<protein>
    <submittedName>
        <fullName evidence="13">TonB-dependent receptor</fullName>
    </submittedName>
</protein>
<evidence type="ECO:0000256" key="8">
    <source>
        <dbReference type="ARBA" id="ARBA00023077"/>
    </source>
</evidence>
<keyword evidence="5 11" id="KW-0812">Transmembrane</keyword>
<evidence type="ECO:0000256" key="1">
    <source>
        <dbReference type="ARBA" id="ARBA00004571"/>
    </source>
</evidence>
<evidence type="ECO:0000256" key="2">
    <source>
        <dbReference type="ARBA" id="ARBA00022448"/>
    </source>
</evidence>
<organism evidence="13 14">
    <name type="scientific">Pacificimonas aurantium</name>
    <dbReference type="NCBI Taxonomy" id="1250540"/>
    <lineage>
        <taxon>Bacteria</taxon>
        <taxon>Pseudomonadati</taxon>
        <taxon>Pseudomonadota</taxon>
        <taxon>Alphaproteobacteria</taxon>
        <taxon>Sphingomonadales</taxon>
        <taxon>Sphingosinicellaceae</taxon>
        <taxon>Pacificimonas</taxon>
    </lineage>
</organism>
<dbReference type="SUPFAM" id="SSF56935">
    <property type="entry name" value="Porins"/>
    <property type="match status" value="1"/>
</dbReference>
<evidence type="ECO:0000256" key="3">
    <source>
        <dbReference type="ARBA" id="ARBA00022452"/>
    </source>
</evidence>
<evidence type="ECO:0000313" key="14">
    <source>
        <dbReference type="Proteomes" id="UP000824621"/>
    </source>
</evidence>
<dbReference type="InterPro" id="IPR000531">
    <property type="entry name" value="Beta-barrel_TonB"/>
</dbReference>
<reference evidence="13 14" key="1">
    <citation type="submission" date="2021-04" db="EMBL/GenBank/DDBJ databases">
        <authorList>
            <person name="Pira H."/>
            <person name="Risdian C."/>
            <person name="Wink J."/>
        </authorList>
    </citation>
    <scope>NUCLEOTIDE SEQUENCE [LARGE SCALE GENOMIC DNA]</scope>
    <source>
        <strain evidence="13 14">DSM 107782</strain>
    </source>
</reference>
<evidence type="ECO:0000259" key="12">
    <source>
        <dbReference type="Pfam" id="PF00593"/>
    </source>
</evidence>
<evidence type="ECO:0000256" key="11">
    <source>
        <dbReference type="PROSITE-ProRule" id="PRU01360"/>
    </source>
</evidence>
<feature type="domain" description="TonB-dependent receptor-like beta-barrel" evidence="12">
    <location>
        <begin position="1"/>
        <end position="239"/>
    </location>
</feature>
<comment type="subcellular location">
    <subcellularLocation>
        <location evidence="1 11">Cell outer membrane</location>
        <topology evidence="1 11">Multi-pass membrane protein</topology>
    </subcellularLocation>
</comment>
<dbReference type="Pfam" id="PF00593">
    <property type="entry name" value="TonB_dep_Rec_b-barrel"/>
    <property type="match status" value="1"/>
</dbReference>
<dbReference type="PANTHER" id="PTHR32552">
    <property type="entry name" value="FERRICHROME IRON RECEPTOR-RELATED"/>
    <property type="match status" value="1"/>
</dbReference>
<keyword evidence="6" id="KW-0408">Iron</keyword>
<comment type="similarity">
    <text evidence="11">Belongs to the TonB-dependent receptor family.</text>
</comment>
<evidence type="ECO:0000256" key="5">
    <source>
        <dbReference type="ARBA" id="ARBA00022692"/>
    </source>
</evidence>
<dbReference type="EMBL" id="JAGSGB010000003">
    <property type="protein sequence ID" value="MBZ6379591.1"/>
    <property type="molecule type" value="Genomic_DNA"/>
</dbReference>
<name>A0ABS7WMG8_9SPHN</name>
<evidence type="ECO:0000256" key="4">
    <source>
        <dbReference type="ARBA" id="ARBA00022496"/>
    </source>
</evidence>
<evidence type="ECO:0000313" key="13">
    <source>
        <dbReference type="EMBL" id="MBZ6379591.1"/>
    </source>
</evidence>
<keyword evidence="10 11" id="KW-0998">Cell outer membrane</keyword>
<sequence>MVYGTYSTGYKAGGYNSRGTVRENVGPYDPETVDAFELGLKSDLFDRSVQLNLAAFLNKYSDLQSSVTKQGAVRAENVTVNVASAETYGIEADLLTKPARNLTLGLSAGWLKAEYTDFCEDIDGVFTDGTAEPGQCAPATEIIANGAPTGTFRVPIDNAGLPLSNSPEWSASIRADYEVPLSFGYISLHADARYTSRYNTWGRAVDDAFYRDEVVLVNANVAIAEHEDGWRLSIYGRNLTNQDVLSGATKAGANPILQFYLPPREWGAELGFKF</sequence>
<keyword evidence="2 11" id="KW-0813">Transport</keyword>
<dbReference type="PROSITE" id="PS52016">
    <property type="entry name" value="TONB_DEPENDENT_REC_3"/>
    <property type="match status" value="1"/>
</dbReference>
<keyword evidence="13" id="KW-0675">Receptor</keyword>
<dbReference type="InterPro" id="IPR036942">
    <property type="entry name" value="Beta-barrel_TonB_sf"/>
</dbReference>
<comment type="caution">
    <text evidence="13">The sequence shown here is derived from an EMBL/GenBank/DDBJ whole genome shotgun (WGS) entry which is preliminary data.</text>
</comment>
<keyword evidence="4" id="KW-0410">Iron transport</keyword>
<keyword evidence="3 11" id="KW-1134">Transmembrane beta strand</keyword>
<evidence type="ECO:0000256" key="6">
    <source>
        <dbReference type="ARBA" id="ARBA00023004"/>
    </source>
</evidence>
<evidence type="ECO:0000256" key="9">
    <source>
        <dbReference type="ARBA" id="ARBA00023136"/>
    </source>
</evidence>
<keyword evidence="9 11" id="KW-0472">Membrane</keyword>
<evidence type="ECO:0000256" key="7">
    <source>
        <dbReference type="ARBA" id="ARBA00023065"/>
    </source>
</evidence>
<keyword evidence="7" id="KW-0406">Ion transport</keyword>
<dbReference type="Proteomes" id="UP000824621">
    <property type="component" value="Unassembled WGS sequence"/>
</dbReference>
<accession>A0ABS7WMG8</accession>
<dbReference type="PANTHER" id="PTHR32552:SF81">
    <property type="entry name" value="TONB-DEPENDENT OUTER MEMBRANE RECEPTOR"/>
    <property type="match status" value="1"/>
</dbReference>